<dbReference type="Pfam" id="PF00873">
    <property type="entry name" value="ACR_tran"/>
    <property type="match status" value="1"/>
</dbReference>
<accession>A0A1W9YUA3</accession>
<reference evidence="2 3" key="1">
    <citation type="submission" date="2016-12" db="EMBL/GenBank/DDBJ databases">
        <title>The new phylogeny of genus Mycobacterium.</title>
        <authorList>
            <person name="Tortoli E."/>
            <person name="Trovato A."/>
            <person name="Cirillo D.M."/>
        </authorList>
    </citation>
    <scope>NUCLEOTIDE SEQUENCE [LARGE SCALE GENOMIC DNA]</scope>
    <source>
        <strain evidence="2 3">DSM 45069</strain>
    </source>
</reference>
<proteinExistence type="predicted"/>
<gene>
    <name evidence="2" type="ORF">BST14_28660</name>
</gene>
<feature type="non-terminal residue" evidence="2">
    <location>
        <position position="35"/>
    </location>
</feature>
<protein>
    <submittedName>
        <fullName evidence="2">Uncharacterized protein</fullName>
    </submittedName>
</protein>
<dbReference type="RefSeq" id="WP_211280848.1">
    <property type="nucleotide sequence ID" value="NZ_MVHG01000288.1"/>
</dbReference>
<name>A0A1W9YUA3_MYCAI</name>
<keyword evidence="3" id="KW-1185">Reference proteome</keyword>
<evidence type="ECO:0000256" key="1">
    <source>
        <dbReference type="SAM" id="Phobius"/>
    </source>
</evidence>
<keyword evidence="1" id="KW-0472">Membrane</keyword>
<dbReference type="EMBL" id="MVHG01000288">
    <property type="protein sequence ID" value="ORA03623.1"/>
    <property type="molecule type" value="Genomic_DNA"/>
</dbReference>
<dbReference type="AlphaFoldDB" id="A0A1W9YUA3"/>
<organism evidence="2 3">
    <name type="scientific">Mycobacterium arosiense ATCC BAA-1401 = DSM 45069</name>
    <dbReference type="NCBI Taxonomy" id="1265311"/>
    <lineage>
        <taxon>Bacteria</taxon>
        <taxon>Bacillati</taxon>
        <taxon>Actinomycetota</taxon>
        <taxon>Actinomycetes</taxon>
        <taxon>Mycobacteriales</taxon>
        <taxon>Mycobacteriaceae</taxon>
        <taxon>Mycobacterium</taxon>
        <taxon>Mycobacterium avium complex (MAC)</taxon>
    </lineage>
</organism>
<evidence type="ECO:0000313" key="3">
    <source>
        <dbReference type="Proteomes" id="UP000192707"/>
    </source>
</evidence>
<dbReference type="Proteomes" id="UP000192707">
    <property type="component" value="Unassembled WGS sequence"/>
</dbReference>
<feature type="transmembrane region" description="Helical" evidence="1">
    <location>
        <begin position="12"/>
        <end position="32"/>
    </location>
</feature>
<evidence type="ECO:0000313" key="2">
    <source>
        <dbReference type="EMBL" id="ORA03623.1"/>
    </source>
</evidence>
<keyword evidence="1" id="KW-1133">Transmembrane helix</keyword>
<sequence length="35" mass="3925">MSKFFIDRPIFAWVIALVIMLAGGLSILSLPVNQY</sequence>
<dbReference type="Gene3D" id="1.20.1640.10">
    <property type="entry name" value="Multidrug efflux transporter AcrB transmembrane domain"/>
    <property type="match status" value="1"/>
</dbReference>
<dbReference type="GO" id="GO:0016020">
    <property type="term" value="C:membrane"/>
    <property type="evidence" value="ECO:0007669"/>
    <property type="project" value="InterPro"/>
</dbReference>
<dbReference type="GO" id="GO:0022857">
    <property type="term" value="F:transmembrane transporter activity"/>
    <property type="evidence" value="ECO:0007669"/>
    <property type="project" value="InterPro"/>
</dbReference>
<keyword evidence="1" id="KW-0812">Transmembrane</keyword>
<dbReference type="InterPro" id="IPR001036">
    <property type="entry name" value="Acrflvin-R"/>
</dbReference>
<comment type="caution">
    <text evidence="2">The sequence shown here is derived from an EMBL/GenBank/DDBJ whole genome shotgun (WGS) entry which is preliminary data.</text>
</comment>